<dbReference type="PANTHER" id="PTHR10869">
    <property type="entry name" value="PROLYL 4-HYDROXYLASE ALPHA SUBUNIT"/>
    <property type="match status" value="1"/>
</dbReference>
<evidence type="ECO:0000256" key="4">
    <source>
        <dbReference type="ARBA" id="ARBA00022964"/>
    </source>
</evidence>
<evidence type="ECO:0000256" key="5">
    <source>
        <dbReference type="ARBA" id="ARBA00023002"/>
    </source>
</evidence>
<evidence type="ECO:0000259" key="7">
    <source>
        <dbReference type="PROSITE" id="PS51471"/>
    </source>
</evidence>
<keyword evidence="3" id="KW-0847">Vitamin C</keyword>
<name>A0A2A4YS80_9PROT</name>
<reference evidence="8" key="2">
    <citation type="journal article" date="2018" name="ISME J.">
        <title>A dynamic microbial community with high functional redundancy inhabits the cold, oxic subseafloor aquifer.</title>
        <authorList>
            <person name="Tully B.J."/>
            <person name="Wheat C.G."/>
            <person name="Glazer B.T."/>
            <person name="Huber J.A."/>
        </authorList>
    </citation>
    <scope>NUCLEOTIDE SEQUENCE</scope>
    <source>
        <strain evidence="8">NORP83</strain>
    </source>
</reference>
<gene>
    <name evidence="8" type="ORF">COB13_16325</name>
</gene>
<evidence type="ECO:0000256" key="2">
    <source>
        <dbReference type="ARBA" id="ARBA00022723"/>
    </source>
</evidence>
<dbReference type="InterPro" id="IPR005123">
    <property type="entry name" value="Oxoglu/Fe-dep_dioxygenase_dom"/>
</dbReference>
<protein>
    <submittedName>
        <fullName evidence="8">Oxygenase</fullName>
    </submittedName>
</protein>
<evidence type="ECO:0000256" key="6">
    <source>
        <dbReference type="ARBA" id="ARBA00023004"/>
    </source>
</evidence>
<dbReference type="Pfam" id="PF13640">
    <property type="entry name" value="2OG-FeII_Oxy_3"/>
    <property type="match status" value="1"/>
</dbReference>
<proteinExistence type="predicted"/>
<evidence type="ECO:0000256" key="3">
    <source>
        <dbReference type="ARBA" id="ARBA00022896"/>
    </source>
</evidence>
<dbReference type="GO" id="GO:0005506">
    <property type="term" value="F:iron ion binding"/>
    <property type="evidence" value="ECO:0007669"/>
    <property type="project" value="InterPro"/>
</dbReference>
<reference key="1">
    <citation type="submission" date="2017-08" db="EMBL/GenBank/DDBJ databases">
        <title>A dynamic microbial community with high functional redundancy inhabits the cold, oxic subseafloor aquifer.</title>
        <authorList>
            <person name="Tully B.J."/>
            <person name="Wheat C.G."/>
            <person name="Glazer B.T."/>
            <person name="Huber J.A."/>
        </authorList>
    </citation>
    <scope>NUCLEOTIDE SEQUENCE [LARGE SCALE GENOMIC DNA]</scope>
</reference>
<organism evidence="8">
    <name type="scientific">OCS116 cluster bacterium</name>
    <dbReference type="NCBI Taxonomy" id="2030921"/>
    <lineage>
        <taxon>Bacteria</taxon>
        <taxon>Pseudomonadati</taxon>
        <taxon>Pseudomonadota</taxon>
        <taxon>Alphaproteobacteria</taxon>
        <taxon>OCS116 cluster</taxon>
    </lineage>
</organism>
<dbReference type="EMBL" id="NVUS01000033">
    <property type="protein sequence ID" value="PCI97147.1"/>
    <property type="molecule type" value="Genomic_DNA"/>
</dbReference>
<sequence length="284" mass="32794">MHAFTEEWIEWIDENVNAGRDKDGIFQILLDRGYEYEQIKQQLNHELKQTTPKPNAAKFHIGKRAVKKSLLPPVIDPPKGSTRFDTDKAEFYMIENFLTAEECAKIVERIQDHLRPSLMVNHETKKSSFRTSRTCDMGALNDPFIQEIDQKICETIGIDNAFSEAIQGQFYDVGQEFKAHTDFFETNELPDNDNGFGQRTFTFFIYLNDVEEGGHTDFPMLGVTGIPHIGDALIWNSLHADGSKNYNTLHHGMPVRKGWKAVITKWFRLKSPDKPFRQRLLKDQ</sequence>
<keyword evidence="2" id="KW-0479">Metal-binding</keyword>
<comment type="caution">
    <text evidence="8">The sequence shown here is derived from an EMBL/GenBank/DDBJ whole genome shotgun (WGS) entry which is preliminary data.</text>
</comment>
<keyword evidence="4" id="KW-0223">Dioxygenase</keyword>
<dbReference type="AlphaFoldDB" id="A0A2A4YS80"/>
<evidence type="ECO:0000256" key="1">
    <source>
        <dbReference type="ARBA" id="ARBA00001961"/>
    </source>
</evidence>
<keyword evidence="6" id="KW-0408">Iron</keyword>
<comment type="cofactor">
    <cofactor evidence="1">
        <name>L-ascorbate</name>
        <dbReference type="ChEBI" id="CHEBI:38290"/>
    </cofactor>
</comment>
<accession>A0A2A4YS80</accession>
<keyword evidence="5" id="KW-0560">Oxidoreductase</keyword>
<dbReference type="Gene3D" id="2.60.120.620">
    <property type="entry name" value="q2cbj1_9rhob like domain"/>
    <property type="match status" value="1"/>
</dbReference>
<evidence type="ECO:0000313" key="8">
    <source>
        <dbReference type="EMBL" id="PCI97147.1"/>
    </source>
</evidence>
<feature type="domain" description="Fe2OG dioxygenase" evidence="7">
    <location>
        <begin position="162"/>
        <end position="269"/>
    </location>
</feature>
<dbReference type="GO" id="GO:0004656">
    <property type="term" value="F:procollagen-proline 4-dioxygenase activity"/>
    <property type="evidence" value="ECO:0007669"/>
    <property type="project" value="TreeGrafter"/>
</dbReference>
<dbReference type="InterPro" id="IPR006620">
    <property type="entry name" value="Pro_4_hyd_alph"/>
</dbReference>
<dbReference type="InterPro" id="IPR045054">
    <property type="entry name" value="P4HA-like"/>
</dbReference>
<dbReference type="GO" id="GO:0031418">
    <property type="term" value="F:L-ascorbic acid binding"/>
    <property type="evidence" value="ECO:0007669"/>
    <property type="project" value="UniProtKB-KW"/>
</dbReference>
<dbReference type="PROSITE" id="PS51471">
    <property type="entry name" value="FE2OG_OXY"/>
    <property type="match status" value="1"/>
</dbReference>
<dbReference type="InterPro" id="IPR044862">
    <property type="entry name" value="Pro_4_hyd_alph_FE2OG_OXY"/>
</dbReference>
<dbReference type="PANTHER" id="PTHR10869:SF246">
    <property type="entry name" value="TRANSMEMBRANE PROLYL 4-HYDROXYLASE"/>
    <property type="match status" value="1"/>
</dbReference>
<dbReference type="SMART" id="SM00702">
    <property type="entry name" value="P4Hc"/>
    <property type="match status" value="1"/>
</dbReference>